<dbReference type="Gene3D" id="2.60.40.10">
    <property type="entry name" value="Immunoglobulins"/>
    <property type="match status" value="1"/>
</dbReference>
<dbReference type="PROSITE" id="PS50835">
    <property type="entry name" value="IG_LIKE"/>
    <property type="match status" value="1"/>
</dbReference>
<dbReference type="InterPro" id="IPR015468">
    <property type="entry name" value="CD8_asu"/>
</dbReference>
<evidence type="ECO:0000256" key="9">
    <source>
        <dbReference type="ARBA" id="ARBA00023136"/>
    </source>
</evidence>
<dbReference type="SMART" id="SM00409">
    <property type="entry name" value="IG"/>
    <property type="match status" value="1"/>
</dbReference>
<keyword evidence="4 17" id="KW-0812">Transmembrane</keyword>
<feature type="transmembrane region" description="Helical" evidence="17">
    <location>
        <begin position="153"/>
        <end position="174"/>
    </location>
</feature>
<dbReference type="SUPFAM" id="SSF48726">
    <property type="entry name" value="Immunoglobulin"/>
    <property type="match status" value="1"/>
</dbReference>
<feature type="region of interest" description="Disordered" evidence="16">
    <location>
        <begin position="1"/>
        <end position="39"/>
    </location>
</feature>
<dbReference type="SMART" id="SM00406">
    <property type="entry name" value="IGv"/>
    <property type="match status" value="1"/>
</dbReference>
<evidence type="ECO:0000256" key="4">
    <source>
        <dbReference type="ARBA" id="ARBA00022692"/>
    </source>
</evidence>
<organism evidence="19 20">
    <name type="scientific">Papio anubis</name>
    <name type="common">Olive baboon</name>
    <dbReference type="NCBI Taxonomy" id="9555"/>
    <lineage>
        <taxon>Eukaryota</taxon>
        <taxon>Metazoa</taxon>
        <taxon>Chordata</taxon>
        <taxon>Craniata</taxon>
        <taxon>Vertebrata</taxon>
        <taxon>Euteleostomi</taxon>
        <taxon>Mammalia</taxon>
        <taxon>Eutheria</taxon>
        <taxon>Euarchontoglires</taxon>
        <taxon>Primates</taxon>
        <taxon>Haplorrhini</taxon>
        <taxon>Catarrhini</taxon>
        <taxon>Cercopithecidae</taxon>
        <taxon>Cercopithecinae</taxon>
        <taxon>Papio</taxon>
    </lineage>
</organism>
<dbReference type="InterPro" id="IPR003599">
    <property type="entry name" value="Ig_sub"/>
</dbReference>
<evidence type="ECO:0000256" key="10">
    <source>
        <dbReference type="ARBA" id="ARBA00023139"/>
    </source>
</evidence>
<reference evidence="19" key="3">
    <citation type="submission" date="2025-09" db="UniProtKB">
        <authorList>
            <consortium name="Ensembl"/>
        </authorList>
    </citation>
    <scope>IDENTIFICATION</scope>
</reference>
<dbReference type="AlphaFoldDB" id="A0A2I3MXV9"/>
<dbReference type="InterPro" id="IPR013106">
    <property type="entry name" value="Ig_V-set"/>
</dbReference>
<evidence type="ECO:0000256" key="5">
    <source>
        <dbReference type="ARBA" id="ARBA00022729"/>
    </source>
</evidence>
<dbReference type="InterPro" id="IPR007110">
    <property type="entry name" value="Ig-like_dom"/>
</dbReference>
<dbReference type="PANTHER" id="PTHR10441:SF2">
    <property type="entry name" value="T-CELL SURFACE GLYCOPROTEIN CD8 ALPHA CHAIN"/>
    <property type="match status" value="1"/>
</dbReference>
<evidence type="ECO:0000256" key="8">
    <source>
        <dbReference type="ARBA" id="ARBA00023130"/>
    </source>
</evidence>
<dbReference type="Proteomes" id="UP000028761">
    <property type="component" value="Chromosome 14"/>
</dbReference>
<keyword evidence="7 17" id="KW-1133">Transmembrane helix</keyword>
<evidence type="ECO:0000256" key="7">
    <source>
        <dbReference type="ARBA" id="ARBA00022989"/>
    </source>
</evidence>
<evidence type="ECO:0000313" key="19">
    <source>
        <dbReference type="Ensembl" id="ENSPANP00000040431.2"/>
    </source>
</evidence>
<evidence type="ECO:0000256" key="15">
    <source>
        <dbReference type="ARBA" id="ARBA00077570"/>
    </source>
</evidence>
<keyword evidence="11" id="KW-1015">Disulfide bond</keyword>
<proteinExistence type="predicted"/>
<feature type="domain" description="Ig-like" evidence="18">
    <location>
        <begin position="62"/>
        <end position="158"/>
    </location>
</feature>
<evidence type="ECO:0000313" key="20">
    <source>
        <dbReference type="Proteomes" id="UP000028761"/>
    </source>
</evidence>
<keyword evidence="20" id="KW-1185">Reference proteome</keyword>
<dbReference type="GO" id="GO:0043235">
    <property type="term" value="C:receptor complex"/>
    <property type="evidence" value="ECO:0007669"/>
    <property type="project" value="Ensembl"/>
</dbReference>
<evidence type="ECO:0000256" key="6">
    <source>
        <dbReference type="ARBA" id="ARBA00022859"/>
    </source>
</evidence>
<dbReference type="GO" id="GO:0044853">
    <property type="term" value="C:plasma membrane raft"/>
    <property type="evidence" value="ECO:0007669"/>
    <property type="project" value="Ensembl"/>
</dbReference>
<evidence type="ECO:0000256" key="3">
    <source>
        <dbReference type="ARBA" id="ARBA00022475"/>
    </source>
</evidence>
<keyword evidence="3" id="KW-1003">Cell membrane</keyword>
<evidence type="ECO:0000256" key="12">
    <source>
        <dbReference type="ARBA" id="ARBA00023180"/>
    </source>
</evidence>
<dbReference type="Pfam" id="PF07686">
    <property type="entry name" value="V-set"/>
    <property type="match status" value="1"/>
</dbReference>
<keyword evidence="10" id="KW-0564">Palmitate</keyword>
<feature type="region of interest" description="Disordered" evidence="16">
    <location>
        <begin position="180"/>
        <end position="200"/>
    </location>
</feature>
<evidence type="ECO:0000256" key="13">
    <source>
        <dbReference type="ARBA" id="ARBA00023288"/>
    </source>
</evidence>
<dbReference type="ExpressionAtlas" id="A0A2I3MXV9">
    <property type="expression patterns" value="baseline"/>
</dbReference>
<evidence type="ECO:0000256" key="1">
    <source>
        <dbReference type="ARBA" id="ARBA00004251"/>
    </source>
</evidence>
<dbReference type="GO" id="GO:0023024">
    <property type="term" value="F:MHC class I protein complex binding"/>
    <property type="evidence" value="ECO:0007669"/>
    <property type="project" value="Ensembl"/>
</dbReference>
<keyword evidence="14" id="KW-0393">Immunoglobulin domain</keyword>
<dbReference type="FunFam" id="2.60.40.10:FF:000956">
    <property type="entry name" value="T-cell surface glycoprotein CD8 alpha chain"/>
    <property type="match status" value="1"/>
</dbReference>
<keyword evidence="9 17" id="KW-0472">Membrane</keyword>
<protein>
    <recommendedName>
        <fullName evidence="2">T-cell surface glycoprotein CD8 alpha chain</fullName>
    </recommendedName>
    <alternativeName>
        <fullName evidence="15">T-lymphocyte differentiation antigen T8/Leu-2</fullName>
    </alternativeName>
</protein>
<reference evidence="19" key="2">
    <citation type="submission" date="2025-08" db="UniProtKB">
        <authorList>
            <consortium name="Ensembl"/>
        </authorList>
    </citation>
    <scope>IDENTIFICATION</scope>
</reference>
<feature type="compositionally biased region" description="Gly residues" evidence="16">
    <location>
        <begin position="286"/>
        <end position="300"/>
    </location>
</feature>
<evidence type="ECO:0000256" key="11">
    <source>
        <dbReference type="ARBA" id="ARBA00023157"/>
    </source>
</evidence>
<dbReference type="Ensembl" id="ENSPANT00000055225.2">
    <property type="protein sequence ID" value="ENSPANP00000040431.2"/>
    <property type="gene ID" value="ENSPANG00000022372.3"/>
</dbReference>
<dbReference type="GeneTree" id="ENSGT00940000156588"/>
<dbReference type="InterPro" id="IPR013783">
    <property type="entry name" value="Ig-like_fold"/>
</dbReference>
<evidence type="ECO:0000259" key="18">
    <source>
        <dbReference type="PROSITE" id="PS50835"/>
    </source>
</evidence>
<evidence type="ECO:0000256" key="14">
    <source>
        <dbReference type="ARBA" id="ARBA00023319"/>
    </source>
</evidence>
<keyword evidence="12" id="KW-0325">Glycoprotein</keyword>
<dbReference type="GO" id="GO:0009897">
    <property type="term" value="C:external side of plasma membrane"/>
    <property type="evidence" value="ECO:0007669"/>
    <property type="project" value="Ensembl"/>
</dbReference>
<evidence type="ECO:0000256" key="16">
    <source>
        <dbReference type="SAM" id="MobiDB-lite"/>
    </source>
</evidence>
<feature type="region of interest" description="Disordered" evidence="16">
    <location>
        <begin position="274"/>
        <end position="300"/>
    </location>
</feature>
<keyword evidence="8" id="KW-1064">Adaptive immunity</keyword>
<dbReference type="CDD" id="cd05720">
    <property type="entry name" value="IgV_CD8_alpha"/>
    <property type="match status" value="1"/>
</dbReference>
<dbReference type="GO" id="GO:0002456">
    <property type="term" value="P:T cell mediated immunity"/>
    <property type="evidence" value="ECO:0007669"/>
    <property type="project" value="TreeGrafter"/>
</dbReference>
<sequence>MRNQAPGRPKGATSPPPLPTGSRAPPVAPELRAEPRPGERVMAPPVTALLLPLVLLLHAARPSQFRVSPLDRTWNLGETVELKCQVLLSNPTSGCSWLFQPRGTAARPTFLLYLSQNKPKAAEGLDTQRFSGKRLGDNFVLTLRDFRQENEGYYFCSALSNSIMYFSHFVPVFLPAKPTTTPAPRPPTPAPTTASQPLSLRPEACRPAAGGSVNTRGLDFACDIYIWAPLAGACGVLLLSLVITLYCNHKRFWETKPCSQSRCNGCVRSAKPAARAHVGTHDKRPPGGGRCGPGSSAQGG</sequence>
<gene>
    <name evidence="19" type="primary">CD8A</name>
</gene>
<reference evidence="19 20" key="1">
    <citation type="submission" date="2012-03" db="EMBL/GenBank/DDBJ databases">
        <title>Whole Genome Assembly of Papio anubis.</title>
        <authorList>
            <person name="Liu Y.L."/>
            <person name="Abraham K.A."/>
            <person name="Akbar H.A."/>
            <person name="Ali S.A."/>
            <person name="Anosike U.A."/>
            <person name="Aqrawi P.A."/>
            <person name="Arias F.A."/>
            <person name="Attaway T.A."/>
            <person name="Awwad R.A."/>
            <person name="Babu C.B."/>
            <person name="Bandaranaike D.B."/>
            <person name="Battles P.B."/>
            <person name="Bell A.B."/>
            <person name="Beltran B.B."/>
            <person name="Berhane-Mersha D.B."/>
            <person name="Bess C.B."/>
            <person name="Bickham C.B."/>
            <person name="Bolden T.B."/>
            <person name="Carter K.C."/>
            <person name="Chau D.C."/>
            <person name="Chavez A.C."/>
            <person name="Clerc-Blankenburg K.C."/>
            <person name="Coyle M.C."/>
            <person name="Dao M.D."/>
            <person name="Davila M.L.D."/>
            <person name="Davy-Carroll L.D."/>
            <person name="Denson S.D."/>
            <person name="Dinh H.D."/>
            <person name="Fernandez S.F."/>
            <person name="Fernando P.F."/>
            <person name="Forbes L.F."/>
            <person name="Francis C.F."/>
            <person name="Francisco L.F."/>
            <person name="Fu Q.F."/>
            <person name="Garcia-Iii R.G."/>
            <person name="Garrett T.G."/>
            <person name="Gross S.G."/>
            <person name="Gubbala S.G."/>
            <person name="Hirani K.H."/>
            <person name="Hogues M.H."/>
            <person name="Hollins B.H."/>
            <person name="Jackson L.J."/>
            <person name="Javaid M.J."/>
            <person name="Jhangiani S.J."/>
            <person name="Johnson A.J."/>
            <person name="Johnson B.J."/>
            <person name="Jones J.J."/>
            <person name="Joshi V.J."/>
            <person name="Kalu J.K."/>
            <person name="Khan N.K."/>
            <person name="Korchina V.K."/>
            <person name="Kovar C.K."/>
            <person name="Lago L.L."/>
            <person name="Lara F.L."/>
            <person name="Le T.-K.L."/>
            <person name="Lee S.L."/>
            <person name="Legall-Iii F.L."/>
            <person name="Lemon S.L."/>
            <person name="Liu J.L."/>
            <person name="Liu Y.-S.L."/>
            <person name="Liyanage D.L."/>
            <person name="Lopez J.L."/>
            <person name="Lorensuhewa L.L."/>
            <person name="Mata R.M."/>
            <person name="Mathew T.M."/>
            <person name="Mercado C.M."/>
            <person name="Mercado I.M."/>
            <person name="Morales K.M."/>
            <person name="Morgan M.M."/>
            <person name="Munidasa M.M."/>
            <person name="Ngo D.N."/>
            <person name="Nguyen L.N."/>
            <person name="Nguyen T.N."/>
            <person name="Nguyen N.N."/>
            <person name="Obregon M.O."/>
            <person name="Okwuonu G.O."/>
            <person name="Ongeri F.O."/>
            <person name="Onwere C.O."/>
            <person name="Osifeso I.O."/>
            <person name="Parra A.P."/>
            <person name="Patil S.P."/>
            <person name="Perez A.P."/>
            <person name="Perez Y.P."/>
            <person name="Pham C.P."/>
            <person name="Pu L.-L.P."/>
            <person name="Puazo M.P."/>
            <person name="Quiroz J.Q."/>
            <person name="Rouhana J.R."/>
            <person name="Ruiz M.R."/>
            <person name="Ruiz S.-J.R."/>
            <person name="Saada N.S."/>
            <person name="Santibanez J.S."/>
            <person name="Scheel M.S."/>
            <person name="Schneider B.S."/>
            <person name="Simmons D.S."/>
            <person name="Sisson I.S."/>
            <person name="Tang L.-Y.T."/>
            <person name="Thornton R.T."/>
            <person name="Tisius J.T."/>
            <person name="Toledanes G.T."/>
            <person name="Trejos Z.T."/>
            <person name="Usmani K.U."/>
            <person name="Varghese R.V."/>
            <person name="Vattathil S.V."/>
            <person name="Vee V.V."/>
            <person name="Walker D.W."/>
            <person name="Weissenberger G.W."/>
            <person name="White C.W."/>
            <person name="Williams A.W."/>
            <person name="Woodworth J.W."/>
            <person name="Wright R.W."/>
            <person name="Zhu Y.Z."/>
            <person name="Han Y.H."/>
            <person name="Newsham I.N."/>
            <person name="Nazareth L.N."/>
            <person name="Worley K.W."/>
            <person name="Muzny D.M."/>
            <person name="Rogers J.R."/>
            <person name="Gibbs R.G."/>
        </authorList>
    </citation>
    <scope>NUCLEOTIDE SEQUENCE [LARGE SCALE GENOMIC DNA]</scope>
</reference>
<dbReference type="InterPro" id="IPR036179">
    <property type="entry name" value="Ig-like_dom_sf"/>
</dbReference>
<dbReference type="GO" id="GO:0050852">
    <property type="term" value="P:T cell receptor signaling pathway"/>
    <property type="evidence" value="ECO:0007669"/>
    <property type="project" value="Ensembl"/>
</dbReference>
<dbReference type="GO" id="GO:0045065">
    <property type="term" value="P:cytotoxic T cell differentiation"/>
    <property type="evidence" value="ECO:0007669"/>
    <property type="project" value="TreeGrafter"/>
</dbReference>
<keyword evidence="5" id="KW-0732">Signal</keyword>
<dbReference type="PANTHER" id="PTHR10441">
    <property type="entry name" value="CD8 ALPHA CHAIN"/>
    <property type="match status" value="1"/>
</dbReference>
<evidence type="ECO:0000256" key="2">
    <source>
        <dbReference type="ARBA" id="ARBA00021525"/>
    </source>
</evidence>
<accession>A0A2I3MXV9</accession>
<keyword evidence="6" id="KW-0391">Immunity</keyword>
<name>A0A2I3MXV9_PAPAN</name>
<feature type="compositionally biased region" description="Pro residues" evidence="16">
    <location>
        <begin position="181"/>
        <end position="190"/>
    </location>
</feature>
<feature type="transmembrane region" description="Helical" evidence="17">
    <location>
        <begin position="224"/>
        <end position="247"/>
    </location>
</feature>
<comment type="subcellular location">
    <subcellularLocation>
        <location evidence="1">Cell membrane</location>
        <topology evidence="1">Single-pass type I membrane protein</topology>
    </subcellularLocation>
</comment>
<dbReference type="Bgee" id="ENSPANG00000022372">
    <property type="expression patterns" value="Expressed in thymus and 58 other cell types or tissues"/>
</dbReference>
<evidence type="ECO:0000256" key="17">
    <source>
        <dbReference type="SAM" id="Phobius"/>
    </source>
</evidence>
<keyword evidence="13" id="KW-0449">Lipoprotein</keyword>